<dbReference type="Ensembl" id="ENSVURT00010000458.1">
    <property type="protein sequence ID" value="ENSVURP00010000381.1"/>
    <property type="gene ID" value="ENSVURG00010000368.1"/>
</dbReference>
<dbReference type="PANTHER" id="PTHR23267">
    <property type="entry name" value="IMMUNOGLOBULIN LIGHT CHAIN"/>
    <property type="match status" value="1"/>
</dbReference>
<dbReference type="InterPro" id="IPR013106">
    <property type="entry name" value="Ig_V-set"/>
</dbReference>
<reference evidence="3" key="3">
    <citation type="submission" date="2025-09" db="UniProtKB">
        <authorList>
            <consortium name="Ensembl"/>
        </authorList>
    </citation>
    <scope>IDENTIFICATION</scope>
</reference>
<dbReference type="Proteomes" id="UP000314987">
    <property type="component" value="Unassembled WGS sequence"/>
</dbReference>
<feature type="chain" id="PRO_5021473614" description="Ig-like domain-containing protein" evidence="1">
    <location>
        <begin position="21"/>
        <end position="132"/>
    </location>
</feature>
<evidence type="ECO:0000256" key="1">
    <source>
        <dbReference type="SAM" id="SignalP"/>
    </source>
</evidence>
<reference evidence="4" key="1">
    <citation type="submission" date="2018-12" db="EMBL/GenBank/DDBJ databases">
        <authorList>
            <person name="Yazar S."/>
        </authorList>
    </citation>
    <scope>NUCLEOTIDE SEQUENCE [LARGE SCALE GENOMIC DNA]</scope>
</reference>
<proteinExistence type="predicted"/>
<name>A0A4X2JR69_VOMUR</name>
<dbReference type="GeneTree" id="ENSGT00940000153770"/>
<keyword evidence="1" id="KW-0732">Signal</keyword>
<dbReference type="PROSITE" id="PS50835">
    <property type="entry name" value="IG_LIKE"/>
    <property type="match status" value="1"/>
</dbReference>
<dbReference type="InterPro" id="IPR050150">
    <property type="entry name" value="IgV_Light_Chain"/>
</dbReference>
<accession>A0A4X2JR69</accession>
<evidence type="ECO:0000313" key="3">
    <source>
        <dbReference type="Ensembl" id="ENSVURP00010000381.1"/>
    </source>
</evidence>
<organism evidence="3 4">
    <name type="scientific">Vombatus ursinus</name>
    <name type="common">Common wombat</name>
    <dbReference type="NCBI Taxonomy" id="29139"/>
    <lineage>
        <taxon>Eukaryota</taxon>
        <taxon>Metazoa</taxon>
        <taxon>Chordata</taxon>
        <taxon>Craniata</taxon>
        <taxon>Vertebrata</taxon>
        <taxon>Euteleostomi</taxon>
        <taxon>Mammalia</taxon>
        <taxon>Metatheria</taxon>
        <taxon>Diprotodontia</taxon>
        <taxon>Vombatidae</taxon>
        <taxon>Vombatus</taxon>
    </lineage>
</organism>
<dbReference type="Pfam" id="PF07686">
    <property type="entry name" value="V-set"/>
    <property type="match status" value="1"/>
</dbReference>
<dbReference type="AlphaFoldDB" id="A0A4X2JR69"/>
<dbReference type="Gene3D" id="2.60.40.10">
    <property type="entry name" value="Immunoglobulins"/>
    <property type="match status" value="1"/>
</dbReference>
<feature type="domain" description="Ig-like" evidence="2">
    <location>
        <begin position="36"/>
        <end position="114"/>
    </location>
</feature>
<dbReference type="SUPFAM" id="SSF48726">
    <property type="entry name" value="Immunoglobulin"/>
    <property type="match status" value="1"/>
</dbReference>
<keyword evidence="4" id="KW-1185">Reference proteome</keyword>
<dbReference type="InterPro" id="IPR003599">
    <property type="entry name" value="Ig_sub"/>
</dbReference>
<evidence type="ECO:0000313" key="4">
    <source>
        <dbReference type="Proteomes" id="UP000314987"/>
    </source>
</evidence>
<dbReference type="SMART" id="SM00406">
    <property type="entry name" value="IGv"/>
    <property type="match status" value="1"/>
</dbReference>
<dbReference type="InterPro" id="IPR036179">
    <property type="entry name" value="Ig-like_dom_sf"/>
</dbReference>
<dbReference type="FunFam" id="2.60.40.10:FF:001230">
    <property type="entry name" value="Immunoglobulin kappa variable 8-16"/>
    <property type="match status" value="1"/>
</dbReference>
<reference evidence="3" key="2">
    <citation type="submission" date="2025-08" db="UniProtKB">
        <authorList>
            <consortium name="Ensembl"/>
        </authorList>
    </citation>
    <scope>IDENTIFICATION</scope>
</reference>
<dbReference type="InterPro" id="IPR007110">
    <property type="entry name" value="Ig-like_dom"/>
</dbReference>
<sequence length="132" mass="14367">MLFLAGLLGLLVFWMKGSHGQVSVTESPAFLSGFPGERIAITCKTSKSIIESQGTSSMHWYQQKPGQVPRLLIHHASMVAPGVPTRFSGTGSGTDFTFIISSVEAEDAAGYYCQQGHNVPYPQFFNPDLKRS</sequence>
<dbReference type="InterPro" id="IPR013783">
    <property type="entry name" value="Ig-like_fold"/>
</dbReference>
<dbReference type="SMART" id="SM00409">
    <property type="entry name" value="IG"/>
    <property type="match status" value="1"/>
</dbReference>
<protein>
    <recommendedName>
        <fullName evidence="2">Ig-like domain-containing protein</fullName>
    </recommendedName>
</protein>
<feature type="signal peptide" evidence="1">
    <location>
        <begin position="1"/>
        <end position="20"/>
    </location>
</feature>
<dbReference type="STRING" id="29139.ENSVURP00010000381"/>
<dbReference type="OMA" id="FWMKGSH"/>
<evidence type="ECO:0000259" key="2">
    <source>
        <dbReference type="PROSITE" id="PS50835"/>
    </source>
</evidence>